<dbReference type="Proteomes" id="UP000008810">
    <property type="component" value="Chromosome 2"/>
</dbReference>
<sequence length="1140" mass="129463">MLRSTRRRSRKHERDERDRSDSDEDQRPLEQEGKKGSVRDSKGSDQHEKRLFPSLAKLPNAGEASGSSVEGQRKRKSRGDEEAVTGDDRWNGSGEDERLSYYDSKKSRNSDADVKGKSGGKLNESDRSNEAGRRKSEKEALLEEHSAREHHQVKGREKEQEAEKSNASKQVFTLKEDGMDQQYKMAKDRNRDHEKGNDGKHGASLKALSRTKEGKTEDMESDRPRNKSNGTDVDHQHQDELHSGERRHRKIKDHSDGKDESQSGSRDRQTMPRDVRTKVAGCYEEQHTDEKAKGDMSRGLEKRKEEKYKDDRSKAHDRYKNNKYIDDRQKEEERRGDERYKEESSRHEDRHRDGKYREERSREDRHNKDERYKEKPRNERSDNSSRERHRDDSYRNHRNQDGGSWDVRSSKDNTRDRSLEKHYKEEHSYSENRYNKNILYENEGNPSVADLRSSKYRDNNKGEKRSYEESALNGDRETHNAKEYHGDATKRRSEVGSEDLRREYEKFDSRKRDFERKSSTRSSTYPAKEQSRHCTKQEEPSPGEYGAALGRHRHASDFQSVEDQNKLDANCNELSLPSQNDGSLRSDGRSVHFSERLPSASDQQVLIRSNLRHSHDTSDGSMKKGNTRHNDLLLNRQATENYQTASPGHLHPPPDRSEMDSQIEFDDDNWSQIRERRSSSRSRRSGTVDNARGHGNTWNNPSSWSSPIPNGFGPFHHGPQIPGFHPAMHHFHQSLYGIRPSMETNHTGVPYPMHGHPESFSHCAQSFQWHNPAEDPYLSQLPGWDASRSVFEEHSHSYDRHELVRNKDPDFQQQSEVPPLSHTSDKPILTQFPGQNRSESAEVKTVDETNAEKTDAHAPKYRSNSKPVPSSVEVGSRFCSNYFKRLHISTSLASPELYKQCVTMTMELEPSASCKATMKRSLKSSKDEHGYQAHGFKHIMQSIFSGKTTSIFEKAMALYSSSAGSVKSKSPASSSQPESEEVIKGPSVDMVDEGHVTVSEVQALPCTGMSDEVHNNNPAHHGTDFGMSGDSGLAKDCSNIEEDNVTSDTGDKSFISNHLEGRACYTEEQVPNNGEGGLLPDAKALQPCCNSVGGITDVPKEQFSGVISDAAFASCPQACEGAIPDCSFNLNRIPCSPGST</sequence>
<feature type="compositionally biased region" description="Basic and acidic residues" evidence="1">
    <location>
        <begin position="839"/>
        <end position="858"/>
    </location>
</feature>
<proteinExistence type="predicted"/>
<feature type="compositionally biased region" description="Polar residues" evidence="1">
    <location>
        <begin position="572"/>
        <end position="583"/>
    </location>
</feature>
<feature type="compositionally biased region" description="Basic and acidic residues" evidence="1">
    <location>
        <begin position="253"/>
        <end position="277"/>
    </location>
</feature>
<feature type="region of interest" description="Disordered" evidence="1">
    <location>
        <begin position="1"/>
        <end position="604"/>
    </location>
</feature>
<gene>
    <name evidence="3" type="primary">LOC100828979</name>
    <name evidence="2" type="ORF">BRADI_2g07110v3</name>
</gene>
<dbReference type="OrthoDB" id="1938945at2759"/>
<evidence type="ECO:0000313" key="3">
    <source>
        <dbReference type="EnsemblPlants" id="KQK03324"/>
    </source>
</evidence>
<keyword evidence="4" id="KW-1185">Reference proteome</keyword>
<feature type="compositionally biased region" description="Low complexity" evidence="1">
    <location>
        <begin position="963"/>
        <end position="977"/>
    </location>
</feature>
<reference evidence="2" key="2">
    <citation type="submission" date="2017-06" db="EMBL/GenBank/DDBJ databases">
        <title>WGS assembly of Brachypodium distachyon.</title>
        <authorList>
            <consortium name="The International Brachypodium Initiative"/>
            <person name="Lucas S."/>
            <person name="Harmon-Smith M."/>
            <person name="Lail K."/>
            <person name="Tice H."/>
            <person name="Grimwood J."/>
            <person name="Bruce D."/>
            <person name="Barry K."/>
            <person name="Shu S."/>
            <person name="Lindquist E."/>
            <person name="Wang M."/>
            <person name="Pitluck S."/>
            <person name="Vogel J.P."/>
            <person name="Garvin D.F."/>
            <person name="Mockler T.C."/>
            <person name="Schmutz J."/>
            <person name="Rokhsar D."/>
            <person name="Bevan M.W."/>
        </authorList>
    </citation>
    <scope>NUCLEOTIDE SEQUENCE</scope>
    <source>
        <strain evidence="2">Bd21</strain>
    </source>
</reference>
<evidence type="ECO:0000313" key="2">
    <source>
        <dbReference type="EMBL" id="KQK03324.1"/>
    </source>
</evidence>
<dbReference type="PANTHER" id="PTHR34837">
    <property type="entry name" value="OS05G0595500 PROTEIN"/>
    <property type="match status" value="1"/>
</dbReference>
<feature type="compositionally biased region" description="Basic and acidic residues" evidence="1">
    <location>
        <begin position="123"/>
        <end position="166"/>
    </location>
</feature>
<feature type="compositionally biased region" description="Basic residues" evidence="1">
    <location>
        <begin position="1"/>
        <end position="11"/>
    </location>
</feature>
<feature type="compositionally biased region" description="Basic and acidic residues" evidence="1">
    <location>
        <begin position="529"/>
        <end position="539"/>
    </location>
</feature>
<feature type="compositionally biased region" description="Basic and acidic residues" evidence="1">
    <location>
        <begin position="284"/>
        <end position="400"/>
    </location>
</feature>
<dbReference type="PANTHER" id="PTHR34837:SF3">
    <property type="match status" value="1"/>
</dbReference>
<accession>A0A0Q3ISE0</accession>
<feature type="compositionally biased region" description="Basic and acidic residues" evidence="1">
    <location>
        <begin position="78"/>
        <end position="116"/>
    </location>
</feature>
<evidence type="ECO:0000313" key="4">
    <source>
        <dbReference type="Proteomes" id="UP000008810"/>
    </source>
</evidence>
<reference evidence="2 3" key="1">
    <citation type="journal article" date="2010" name="Nature">
        <title>Genome sequencing and analysis of the model grass Brachypodium distachyon.</title>
        <authorList>
            <consortium name="International Brachypodium Initiative"/>
        </authorList>
    </citation>
    <scope>NUCLEOTIDE SEQUENCE [LARGE SCALE GENOMIC DNA]</scope>
    <source>
        <strain evidence="2">Bd21</strain>
        <strain evidence="3">cv. Bd21</strain>
    </source>
</reference>
<dbReference type="ExpressionAtlas" id="A0A0Q3ISE0">
    <property type="expression patterns" value="baseline"/>
</dbReference>
<feature type="region of interest" description="Disordered" evidence="1">
    <location>
        <begin position="963"/>
        <end position="987"/>
    </location>
</feature>
<dbReference type="KEGG" id="bdi:100828979"/>
<feature type="compositionally biased region" description="Basic and acidic residues" evidence="1">
    <location>
        <begin position="452"/>
        <end position="518"/>
    </location>
</feature>
<dbReference type="EMBL" id="CM000881">
    <property type="protein sequence ID" value="KQK03324.1"/>
    <property type="molecule type" value="Genomic_DNA"/>
</dbReference>
<evidence type="ECO:0000256" key="1">
    <source>
        <dbReference type="SAM" id="MobiDB-lite"/>
    </source>
</evidence>
<dbReference type="GeneID" id="100828979"/>
<feature type="compositionally biased region" description="Basic and acidic residues" evidence="1">
    <location>
        <begin position="185"/>
        <end position="201"/>
    </location>
</feature>
<feature type="compositionally biased region" description="Low complexity" evidence="1">
    <location>
        <begin position="698"/>
        <end position="707"/>
    </location>
</feature>
<feature type="region of interest" description="Disordered" evidence="1">
    <location>
        <begin position="643"/>
        <end position="725"/>
    </location>
</feature>
<reference evidence="3" key="3">
    <citation type="submission" date="2018-08" db="UniProtKB">
        <authorList>
            <consortium name="EnsemblPlants"/>
        </authorList>
    </citation>
    <scope>IDENTIFICATION</scope>
    <source>
        <strain evidence="3">cv. Bd21</strain>
    </source>
</reference>
<dbReference type="RefSeq" id="XP_014754620.1">
    <property type="nucleotide sequence ID" value="XM_014899134.2"/>
</dbReference>
<dbReference type="Gramene" id="KQK03324">
    <property type="protein sequence ID" value="KQK03324"/>
    <property type="gene ID" value="BRADI_2g07110v3"/>
</dbReference>
<feature type="compositionally biased region" description="Basic and acidic residues" evidence="1">
    <location>
        <begin position="210"/>
        <end position="225"/>
    </location>
</feature>
<feature type="compositionally biased region" description="Basic and acidic residues" evidence="1">
    <location>
        <begin position="408"/>
        <end position="434"/>
    </location>
</feature>
<feature type="compositionally biased region" description="Basic and acidic residues" evidence="1">
    <location>
        <begin position="12"/>
        <end position="51"/>
    </location>
</feature>
<name>A0A0Q3ISE0_BRADI</name>
<feature type="region of interest" description="Disordered" evidence="1">
    <location>
        <begin position="802"/>
        <end position="868"/>
    </location>
</feature>
<feature type="compositionally biased region" description="Basic and acidic residues" evidence="1">
    <location>
        <begin position="584"/>
        <end position="595"/>
    </location>
</feature>
<dbReference type="AlphaFoldDB" id="A0A0Q3ISE0"/>
<protein>
    <submittedName>
        <fullName evidence="2 3">Uncharacterized protein</fullName>
    </submittedName>
</protein>
<dbReference type="EnsemblPlants" id="KQK03324">
    <property type="protein sequence ID" value="KQK03324"/>
    <property type="gene ID" value="BRADI_2g07110v3"/>
</dbReference>
<organism evidence="2">
    <name type="scientific">Brachypodium distachyon</name>
    <name type="common">Purple false brome</name>
    <name type="synonym">Trachynia distachya</name>
    <dbReference type="NCBI Taxonomy" id="15368"/>
    <lineage>
        <taxon>Eukaryota</taxon>
        <taxon>Viridiplantae</taxon>
        <taxon>Streptophyta</taxon>
        <taxon>Embryophyta</taxon>
        <taxon>Tracheophyta</taxon>
        <taxon>Spermatophyta</taxon>
        <taxon>Magnoliopsida</taxon>
        <taxon>Liliopsida</taxon>
        <taxon>Poales</taxon>
        <taxon>Poaceae</taxon>
        <taxon>BOP clade</taxon>
        <taxon>Pooideae</taxon>
        <taxon>Stipodae</taxon>
        <taxon>Brachypodieae</taxon>
        <taxon>Brachypodium</taxon>
    </lineage>
</organism>
<feature type="compositionally biased region" description="Basic and acidic residues" evidence="1">
    <location>
        <begin position="232"/>
        <end position="244"/>
    </location>
</feature>